<proteinExistence type="predicted"/>
<organism evidence="1 2">
    <name type="scientific">Leucogyrophana mollusca</name>
    <dbReference type="NCBI Taxonomy" id="85980"/>
    <lineage>
        <taxon>Eukaryota</taxon>
        <taxon>Fungi</taxon>
        <taxon>Dikarya</taxon>
        <taxon>Basidiomycota</taxon>
        <taxon>Agaricomycotina</taxon>
        <taxon>Agaricomycetes</taxon>
        <taxon>Agaricomycetidae</taxon>
        <taxon>Boletales</taxon>
        <taxon>Boletales incertae sedis</taxon>
        <taxon>Leucogyrophana</taxon>
    </lineage>
</organism>
<name>A0ACB8BW55_9AGAM</name>
<dbReference type="Proteomes" id="UP000790709">
    <property type="component" value="Unassembled WGS sequence"/>
</dbReference>
<dbReference type="EMBL" id="MU266345">
    <property type="protein sequence ID" value="KAH7929072.1"/>
    <property type="molecule type" value="Genomic_DNA"/>
</dbReference>
<evidence type="ECO:0000313" key="2">
    <source>
        <dbReference type="Proteomes" id="UP000790709"/>
    </source>
</evidence>
<protein>
    <submittedName>
        <fullName evidence="1">Uncharacterized protein</fullName>
    </submittedName>
</protein>
<comment type="caution">
    <text evidence="1">The sequence shown here is derived from an EMBL/GenBank/DDBJ whole genome shotgun (WGS) entry which is preliminary data.</text>
</comment>
<reference evidence="1" key="1">
    <citation type="journal article" date="2021" name="New Phytol.">
        <title>Evolutionary innovations through gain and loss of genes in the ectomycorrhizal Boletales.</title>
        <authorList>
            <person name="Wu G."/>
            <person name="Miyauchi S."/>
            <person name="Morin E."/>
            <person name="Kuo A."/>
            <person name="Drula E."/>
            <person name="Varga T."/>
            <person name="Kohler A."/>
            <person name="Feng B."/>
            <person name="Cao Y."/>
            <person name="Lipzen A."/>
            <person name="Daum C."/>
            <person name="Hundley H."/>
            <person name="Pangilinan J."/>
            <person name="Johnson J."/>
            <person name="Barry K."/>
            <person name="LaButti K."/>
            <person name="Ng V."/>
            <person name="Ahrendt S."/>
            <person name="Min B."/>
            <person name="Choi I.G."/>
            <person name="Park H."/>
            <person name="Plett J.M."/>
            <person name="Magnuson J."/>
            <person name="Spatafora J.W."/>
            <person name="Nagy L.G."/>
            <person name="Henrissat B."/>
            <person name="Grigoriev I.V."/>
            <person name="Yang Z.L."/>
            <person name="Xu J."/>
            <person name="Martin F.M."/>
        </authorList>
    </citation>
    <scope>NUCLEOTIDE SEQUENCE</scope>
    <source>
        <strain evidence="1">KUC20120723A-06</strain>
    </source>
</reference>
<evidence type="ECO:0000313" key="1">
    <source>
        <dbReference type="EMBL" id="KAH7929072.1"/>
    </source>
</evidence>
<gene>
    <name evidence="1" type="ORF">BV22DRAFT_1102654</name>
</gene>
<accession>A0ACB8BW55</accession>
<keyword evidence="2" id="KW-1185">Reference proteome</keyword>
<sequence length="446" mass="50277">MSIRANVELDQSDLDSCRSMQLEEWEVLESIYPDCCVSSEISKGSIKLEIPIELGDSRIVAVLDDGSLHPTTSSRKQQEIRGDLASLPPVLLQINLPPSYPIYSPPEIVSLQATHSWIPRLPELQEVLLDMWQSGDGVLYSWIELIRSGEFLQVMELSGGSDDAIHIPHPAPHILLPLLVSHDLSAKSSQFSQNSYTCAVCLTSQKGARCLQLSCSHIFCRSCLEDFWGLCITEGDVGRVGCPDPDCVKEAREAVEDEVMRVVSEEQVRRWRWLRQKCTLERDPSMVHCPMEFCQTPVPKPKSDGDDESGWARLRTCQACDYSFCAFCRRTWHGPLSDCPISATEAFVLEYMELPECGEERPNKKWIEDPTMACPGCQVHVEKSLGCNHMTCAKCKQHFCYRCGEKIQASNPYAHFSTPGLRCFSKLFDITSGEDEWQPMEAFELL</sequence>